<dbReference type="Proteomes" id="UP000606991">
    <property type="component" value="Unassembled WGS sequence"/>
</dbReference>
<dbReference type="RefSeq" id="WP_337309728.1">
    <property type="nucleotide sequence ID" value="NZ_JAEKNS010000043.1"/>
</dbReference>
<dbReference type="Gene3D" id="3.50.50.100">
    <property type="match status" value="1"/>
</dbReference>
<dbReference type="InterPro" id="IPR045024">
    <property type="entry name" value="NDH-2"/>
</dbReference>
<evidence type="ECO:0000256" key="6">
    <source>
        <dbReference type="ARBA" id="ARBA00023027"/>
    </source>
</evidence>
<keyword evidence="3" id="KW-0285">Flavoprotein</keyword>
<feature type="transmembrane region" description="Helical" evidence="9">
    <location>
        <begin position="363"/>
        <end position="383"/>
    </location>
</feature>
<evidence type="ECO:0000256" key="8">
    <source>
        <dbReference type="SAM" id="MobiDB-lite"/>
    </source>
</evidence>
<evidence type="ECO:0000313" key="12">
    <source>
        <dbReference type="Proteomes" id="UP000606991"/>
    </source>
</evidence>
<organism evidence="11 12">
    <name type="scientific">Candidatus Aeolococcus gillhamiae</name>
    <dbReference type="NCBI Taxonomy" id="3127015"/>
    <lineage>
        <taxon>Bacteria</taxon>
        <taxon>Bacillati</taxon>
        <taxon>Candidatus Dormiibacterota</taxon>
        <taxon>Candidatus Dormibacteria</taxon>
        <taxon>Candidatus Aeolococcales</taxon>
        <taxon>Candidatus Aeolococcaceae</taxon>
        <taxon>Candidatus Aeolococcus</taxon>
    </lineage>
</organism>
<evidence type="ECO:0000256" key="9">
    <source>
        <dbReference type="SAM" id="Phobius"/>
    </source>
</evidence>
<evidence type="ECO:0000256" key="2">
    <source>
        <dbReference type="ARBA" id="ARBA00012637"/>
    </source>
</evidence>
<evidence type="ECO:0000256" key="1">
    <source>
        <dbReference type="ARBA" id="ARBA00005272"/>
    </source>
</evidence>
<dbReference type="GO" id="GO:0050136">
    <property type="term" value="F:NADH dehydrogenase (quinone) (non-electrogenic) activity"/>
    <property type="evidence" value="ECO:0007669"/>
    <property type="project" value="UniProtKB-EC"/>
</dbReference>
<comment type="similarity">
    <text evidence="1">Belongs to the NADH dehydrogenase family.</text>
</comment>
<feature type="region of interest" description="Disordered" evidence="8">
    <location>
        <begin position="417"/>
        <end position="437"/>
    </location>
</feature>
<dbReference type="PRINTS" id="PR00411">
    <property type="entry name" value="PNDRDTASEI"/>
</dbReference>
<keyword evidence="9" id="KW-0812">Transmembrane</keyword>
<name>A0A934K1L8_9BACT</name>
<evidence type="ECO:0000256" key="4">
    <source>
        <dbReference type="ARBA" id="ARBA00022827"/>
    </source>
</evidence>
<dbReference type="InterPro" id="IPR036188">
    <property type="entry name" value="FAD/NAD-bd_sf"/>
</dbReference>
<evidence type="ECO:0000313" key="11">
    <source>
        <dbReference type="EMBL" id="MBJ7593948.1"/>
    </source>
</evidence>
<keyword evidence="4" id="KW-0274">FAD</keyword>
<proteinExistence type="inferred from homology"/>
<gene>
    <name evidence="11" type="ORF">JF886_03650</name>
</gene>
<keyword evidence="9" id="KW-0472">Membrane</keyword>
<dbReference type="PANTHER" id="PTHR43706:SF47">
    <property type="entry name" value="EXTERNAL NADH-UBIQUINONE OXIDOREDUCTASE 1, MITOCHONDRIAL-RELATED"/>
    <property type="match status" value="1"/>
</dbReference>
<evidence type="ECO:0000259" key="10">
    <source>
        <dbReference type="Pfam" id="PF07992"/>
    </source>
</evidence>
<accession>A0A934K1L8</accession>
<dbReference type="EMBL" id="JAEKNS010000043">
    <property type="protein sequence ID" value="MBJ7593948.1"/>
    <property type="molecule type" value="Genomic_DNA"/>
</dbReference>
<dbReference type="AlphaFoldDB" id="A0A934K1L8"/>
<feature type="compositionally biased region" description="Polar residues" evidence="8">
    <location>
        <begin position="417"/>
        <end position="428"/>
    </location>
</feature>
<evidence type="ECO:0000256" key="7">
    <source>
        <dbReference type="ARBA" id="ARBA00047599"/>
    </source>
</evidence>
<feature type="domain" description="FAD/NAD(P)-binding" evidence="10">
    <location>
        <begin position="5"/>
        <end position="321"/>
    </location>
</feature>
<sequence length="437" mass="47633">MTRPRVVIIGAGFGGISAARALRHAEADVLLVDRHNYHLFQPLLYQVASGLLDPSEIAHPIRTILRGQPNADVQMTEVRAIDLAEQVVRASGGDIPYDYLVVAAGAATDHYGRDDIASHTRGLKGLDDALTLRGAVLSHFEMAAGCADERERRRLLTFVIAGAGPTGVEYAGALSELFSHLLPKDFPRLDFGPVRVIVVEGRTRVLESFHPRLAAKASSVLRHRSVELRLGRTVSHVDERGVTLDDGTLIEAATVIWTAGVRASVLGQSLSRQLRRSGRVPVQRTLQLANHSEVQVIGDLAEFADGRMPLPMLAPVAIQQGKHAAANIIQLLDGGSATPFRYRGKGTMATVGRNVAVVQLGPIRVAGFVGWLMWLVVHLTYIITFRSKTVVLINWAWNYVFYDRPVRLITGVPKDTPTQSEATVTSDGGRQIGRRRS</sequence>
<dbReference type="PANTHER" id="PTHR43706">
    <property type="entry name" value="NADH DEHYDROGENASE"/>
    <property type="match status" value="1"/>
</dbReference>
<dbReference type="SUPFAM" id="SSF51905">
    <property type="entry name" value="FAD/NAD(P)-binding domain"/>
    <property type="match status" value="1"/>
</dbReference>
<evidence type="ECO:0000256" key="5">
    <source>
        <dbReference type="ARBA" id="ARBA00023002"/>
    </source>
</evidence>
<keyword evidence="5" id="KW-0560">Oxidoreductase</keyword>
<protein>
    <recommendedName>
        <fullName evidence="2">NADH:ubiquinone reductase (non-electrogenic)</fullName>
        <ecNumber evidence="2">1.6.5.9</ecNumber>
    </recommendedName>
</protein>
<dbReference type="PRINTS" id="PR00368">
    <property type="entry name" value="FADPNR"/>
</dbReference>
<dbReference type="EC" id="1.6.5.9" evidence="2"/>
<reference evidence="11 12" key="1">
    <citation type="submission" date="2020-10" db="EMBL/GenBank/DDBJ databases">
        <title>Ca. Dormibacterota MAGs.</title>
        <authorList>
            <person name="Montgomery K."/>
        </authorList>
    </citation>
    <scope>NUCLEOTIDE SEQUENCE [LARGE SCALE GENOMIC DNA]</scope>
    <source>
        <strain evidence="11">SC8812_S17_18</strain>
    </source>
</reference>
<evidence type="ECO:0000256" key="3">
    <source>
        <dbReference type="ARBA" id="ARBA00022630"/>
    </source>
</evidence>
<keyword evidence="9" id="KW-1133">Transmembrane helix</keyword>
<keyword evidence="6" id="KW-0520">NAD</keyword>
<comment type="catalytic activity">
    <reaction evidence="7">
        <text>a quinone + NADH + H(+) = a quinol + NAD(+)</text>
        <dbReference type="Rhea" id="RHEA:46160"/>
        <dbReference type="ChEBI" id="CHEBI:15378"/>
        <dbReference type="ChEBI" id="CHEBI:24646"/>
        <dbReference type="ChEBI" id="CHEBI:57540"/>
        <dbReference type="ChEBI" id="CHEBI:57945"/>
        <dbReference type="ChEBI" id="CHEBI:132124"/>
        <dbReference type="EC" id="1.6.5.9"/>
    </reaction>
</comment>
<dbReference type="InterPro" id="IPR023753">
    <property type="entry name" value="FAD/NAD-binding_dom"/>
</dbReference>
<comment type="caution">
    <text evidence="11">The sequence shown here is derived from an EMBL/GenBank/DDBJ whole genome shotgun (WGS) entry which is preliminary data.</text>
</comment>
<dbReference type="Pfam" id="PF07992">
    <property type="entry name" value="Pyr_redox_2"/>
    <property type="match status" value="1"/>
</dbReference>